<evidence type="ECO:0000313" key="5">
    <source>
        <dbReference type="Proteomes" id="UP000284657"/>
    </source>
</evidence>
<dbReference type="GO" id="GO:0004601">
    <property type="term" value="F:peroxidase activity"/>
    <property type="evidence" value="ECO:0007669"/>
    <property type="project" value="InterPro"/>
</dbReference>
<evidence type="ECO:0000259" key="1">
    <source>
        <dbReference type="Pfam" id="PF01328"/>
    </source>
</evidence>
<dbReference type="EMBL" id="MBDO02000348">
    <property type="protein sequence ID" value="RLN56720.1"/>
    <property type="molecule type" value="Genomic_DNA"/>
</dbReference>
<dbReference type="Proteomes" id="UP000284657">
    <property type="component" value="Unassembled WGS sequence"/>
</dbReference>
<name>A0A3F2RH10_9STRA</name>
<proteinExistence type="predicted"/>
<accession>A0A3F2RH10</accession>
<organism evidence="3 4">
    <name type="scientific">Phytophthora kernoviae</name>
    <dbReference type="NCBI Taxonomy" id="325452"/>
    <lineage>
        <taxon>Eukaryota</taxon>
        <taxon>Sar</taxon>
        <taxon>Stramenopiles</taxon>
        <taxon>Oomycota</taxon>
        <taxon>Peronosporomycetes</taxon>
        <taxon>Peronosporales</taxon>
        <taxon>Peronosporaceae</taxon>
        <taxon>Phytophthora</taxon>
    </lineage>
</organism>
<comment type="caution">
    <text evidence="3">The sequence shown here is derived from an EMBL/GenBank/DDBJ whole genome shotgun (WGS) entry which is preliminary data.</text>
</comment>
<gene>
    <name evidence="2" type="ORF">BBJ29_006255</name>
    <name evidence="3" type="ORF">BBP00_00007864</name>
</gene>
<protein>
    <recommendedName>
        <fullName evidence="1">Heme haloperoxidase family profile domain-containing protein</fullName>
    </recommendedName>
</protein>
<dbReference type="InterPro" id="IPR036851">
    <property type="entry name" value="Chloroperoxidase-like_sf"/>
</dbReference>
<dbReference type="InterPro" id="IPR000028">
    <property type="entry name" value="Chloroperoxidase"/>
</dbReference>
<evidence type="ECO:0000313" key="4">
    <source>
        <dbReference type="Proteomes" id="UP000277300"/>
    </source>
</evidence>
<evidence type="ECO:0000313" key="2">
    <source>
        <dbReference type="EMBL" id="RLN48580.1"/>
    </source>
</evidence>
<sequence>MLAHDALLVRMDVYFGHDPASVNETLVDVLMGRSVDGIPLEKADIAALWVDHCKVDNPDRTFNPAEASSSYTEAAFFLLGFEERIPDDYIASCSAITLPGVVAVAGEVMNIASP</sequence>
<dbReference type="Pfam" id="PF01328">
    <property type="entry name" value="Peroxidase_2"/>
    <property type="match status" value="1"/>
</dbReference>
<dbReference type="Proteomes" id="UP000277300">
    <property type="component" value="Unassembled WGS sequence"/>
</dbReference>
<feature type="domain" description="Heme haloperoxidase family profile" evidence="1">
    <location>
        <begin position="4"/>
        <end position="91"/>
    </location>
</feature>
<reference evidence="4 5" key="1">
    <citation type="submission" date="2018-07" db="EMBL/GenBank/DDBJ databases">
        <title>Genome sequencing of oomycete isolates from Chile give support for New Zealand origin for Phytophthora kernoviae and make available the first Nothophytophthora sp. genome.</title>
        <authorList>
            <person name="Studholme D.J."/>
            <person name="Sanfuentes E."/>
            <person name="Panda P."/>
            <person name="Hill R."/>
            <person name="Sambles C."/>
            <person name="Grant M."/>
            <person name="Williams N.M."/>
            <person name="Mcdougal R.L."/>
        </authorList>
    </citation>
    <scope>NUCLEOTIDE SEQUENCE [LARGE SCALE GENOMIC DNA]</scope>
    <source>
        <strain evidence="3">Chile6</strain>
        <strain evidence="2">Chile7</strain>
    </source>
</reference>
<evidence type="ECO:0000313" key="3">
    <source>
        <dbReference type="EMBL" id="RLN56720.1"/>
    </source>
</evidence>
<dbReference type="AlphaFoldDB" id="A0A3F2RH10"/>
<dbReference type="EMBL" id="MBAD02002289">
    <property type="protein sequence ID" value="RLN48580.1"/>
    <property type="molecule type" value="Genomic_DNA"/>
</dbReference>
<dbReference type="Gene3D" id="1.10.489.10">
    <property type="entry name" value="Chloroperoxidase-like"/>
    <property type="match status" value="1"/>
</dbReference>